<evidence type="ECO:0000256" key="1">
    <source>
        <dbReference type="SAM" id="MobiDB-lite"/>
    </source>
</evidence>
<dbReference type="EMBL" id="LLZH01000306">
    <property type="protein sequence ID" value="KUL26526.1"/>
    <property type="molecule type" value="Genomic_DNA"/>
</dbReference>
<accession>A0A101JHG9</accession>
<proteinExistence type="predicted"/>
<sequence length="391" mass="41739">MRHFEDNLRAAVEDLARAAPPMNDMAVVARIRGRRIRRRRQAVTGAAVMLLAGAVITPYAVLDGHRDGQRPQPVDSVPTSKAPAVPLPSGPVTVPAIRADWWKAPIELPGGVVVTSVSRPNTYNDDGTPTFTGDTPRDGNVALNRLTGRYQVFPVKYQVFEAAPKGHYVLVEDESMAGGYVPVGIVDAAYNGAQVLTHGSGLGTEWSPDGKKVALTTSLGNLRIIDAKSVTEKEREIPGGRELCPDTCTFTWLPGSKEVALPQRDPDVAESESVPDTIKEIKVFSAATGKLLRTLPIPGVPTGSAAWSPDGRYVALRPDATAPDGTRIAEVATGRVVTTLPRAGQVRFLADDQVLALNGLDVTVYDLTGTVRATSRLPADFNNREVSLGIS</sequence>
<keyword evidence="2" id="KW-0472">Membrane</keyword>
<dbReference type="Gene3D" id="2.130.10.10">
    <property type="entry name" value="YVTN repeat-like/Quinoprotein amine dehydrogenase"/>
    <property type="match status" value="1"/>
</dbReference>
<dbReference type="InterPro" id="IPR015943">
    <property type="entry name" value="WD40/YVTN_repeat-like_dom_sf"/>
</dbReference>
<feature type="transmembrane region" description="Helical" evidence="2">
    <location>
        <begin position="42"/>
        <end position="62"/>
    </location>
</feature>
<evidence type="ECO:0000313" key="4">
    <source>
        <dbReference type="Proteomes" id="UP000053244"/>
    </source>
</evidence>
<keyword evidence="2" id="KW-1133">Transmembrane helix</keyword>
<keyword evidence="2" id="KW-0812">Transmembrane</keyword>
<dbReference type="AlphaFoldDB" id="A0A101JHG9"/>
<comment type="caution">
    <text evidence="3">The sequence shown here is derived from an EMBL/GenBank/DDBJ whole genome shotgun (WGS) entry which is preliminary data.</text>
</comment>
<evidence type="ECO:0000256" key="2">
    <source>
        <dbReference type="SAM" id="Phobius"/>
    </source>
</evidence>
<protein>
    <recommendedName>
        <fullName evidence="5">WD40 repeat domain-containing protein</fullName>
    </recommendedName>
</protein>
<evidence type="ECO:0008006" key="5">
    <source>
        <dbReference type="Google" id="ProtNLM"/>
    </source>
</evidence>
<dbReference type="OrthoDB" id="3516511at2"/>
<feature type="region of interest" description="Disordered" evidence="1">
    <location>
        <begin position="119"/>
        <end position="138"/>
    </location>
</feature>
<feature type="compositionally biased region" description="Low complexity" evidence="1">
    <location>
        <begin position="125"/>
        <end position="134"/>
    </location>
</feature>
<organism evidence="3 4">
    <name type="scientific">Actinoplanes awajinensis subsp. mycoplanecinus</name>
    <dbReference type="NCBI Taxonomy" id="135947"/>
    <lineage>
        <taxon>Bacteria</taxon>
        <taxon>Bacillati</taxon>
        <taxon>Actinomycetota</taxon>
        <taxon>Actinomycetes</taxon>
        <taxon>Micromonosporales</taxon>
        <taxon>Micromonosporaceae</taxon>
        <taxon>Actinoplanes</taxon>
    </lineage>
</organism>
<gene>
    <name evidence="3" type="ORF">ADL15_38215</name>
</gene>
<dbReference type="RefSeq" id="WP_067702065.1">
    <property type="nucleotide sequence ID" value="NZ_LLZH01000306.1"/>
</dbReference>
<keyword evidence="4" id="KW-1185">Reference proteome</keyword>
<feature type="region of interest" description="Disordered" evidence="1">
    <location>
        <begin position="63"/>
        <end position="86"/>
    </location>
</feature>
<evidence type="ECO:0000313" key="3">
    <source>
        <dbReference type="EMBL" id="KUL26526.1"/>
    </source>
</evidence>
<name>A0A101JHG9_9ACTN</name>
<dbReference type="Proteomes" id="UP000053244">
    <property type="component" value="Unassembled WGS sequence"/>
</dbReference>
<reference evidence="3 4" key="1">
    <citation type="submission" date="2015-10" db="EMBL/GenBank/DDBJ databases">
        <authorList>
            <person name="Gilbert D.G."/>
        </authorList>
    </citation>
    <scope>NUCLEOTIDE SEQUENCE [LARGE SCALE GENOMIC DNA]</scope>
    <source>
        <strain evidence="3 4">NRRL B-16712</strain>
    </source>
</reference>
<dbReference type="SUPFAM" id="SSF82171">
    <property type="entry name" value="DPP6 N-terminal domain-like"/>
    <property type="match status" value="1"/>
</dbReference>